<name>A0AAP0E9A6_9MAGN</name>
<dbReference type="Gene3D" id="3.40.50.1820">
    <property type="entry name" value="alpha/beta hydrolase"/>
    <property type="match status" value="1"/>
</dbReference>
<accession>A0AAP0E9A6</accession>
<keyword evidence="2" id="KW-1185">Reference proteome</keyword>
<dbReference type="SUPFAM" id="SSF53474">
    <property type="entry name" value="alpha/beta-Hydrolases"/>
    <property type="match status" value="1"/>
</dbReference>
<proteinExistence type="predicted"/>
<dbReference type="EMBL" id="JBBNAG010000012">
    <property type="protein sequence ID" value="KAK9089029.1"/>
    <property type="molecule type" value="Genomic_DNA"/>
</dbReference>
<protein>
    <recommendedName>
        <fullName evidence="3">Epoxide hydrolase</fullName>
    </recommendedName>
</protein>
<gene>
    <name evidence="1" type="ORF">Scep_028111</name>
</gene>
<evidence type="ECO:0000313" key="1">
    <source>
        <dbReference type="EMBL" id="KAK9089029.1"/>
    </source>
</evidence>
<dbReference type="AlphaFoldDB" id="A0AAP0E9A6"/>
<organism evidence="1 2">
    <name type="scientific">Stephania cephalantha</name>
    <dbReference type="NCBI Taxonomy" id="152367"/>
    <lineage>
        <taxon>Eukaryota</taxon>
        <taxon>Viridiplantae</taxon>
        <taxon>Streptophyta</taxon>
        <taxon>Embryophyta</taxon>
        <taxon>Tracheophyta</taxon>
        <taxon>Spermatophyta</taxon>
        <taxon>Magnoliopsida</taxon>
        <taxon>Ranunculales</taxon>
        <taxon>Menispermaceae</taxon>
        <taxon>Menispermoideae</taxon>
        <taxon>Cissampelideae</taxon>
        <taxon>Stephania</taxon>
    </lineage>
</organism>
<reference evidence="1 2" key="1">
    <citation type="submission" date="2024-01" db="EMBL/GenBank/DDBJ databases">
        <title>Genome assemblies of Stephania.</title>
        <authorList>
            <person name="Yang L."/>
        </authorList>
    </citation>
    <scope>NUCLEOTIDE SEQUENCE [LARGE SCALE GENOMIC DNA]</scope>
    <source>
        <strain evidence="1">JXDWG</strain>
        <tissue evidence="1">Leaf</tissue>
    </source>
</reference>
<evidence type="ECO:0008006" key="3">
    <source>
        <dbReference type="Google" id="ProtNLM"/>
    </source>
</evidence>
<dbReference type="Proteomes" id="UP001419268">
    <property type="component" value="Unassembled WGS sequence"/>
</dbReference>
<dbReference type="InterPro" id="IPR029058">
    <property type="entry name" value="AB_hydrolase_fold"/>
</dbReference>
<sequence>MRGKRRPLVAGDSGGRHNWCEERRWEGAIGSGRHNREGRRRWEAQLRGATSGRGGRRRRRLVAVRGGGEDWWRWEAQLKGATAVGGTTKRATSRRDGRRRRRSVAVRGGGEDWWRWVERTCKVVDLETYAEHYKKSGFLTPMQVPYRSLRENIDVSNVVVEVPALLIMGEKDYTLKFSGMEEYLNETKAEDYVPNLKTVFLDEGTHFVHEQFPDSVSRLLIAFFDKCQTT</sequence>
<comment type="caution">
    <text evidence="1">The sequence shown here is derived from an EMBL/GenBank/DDBJ whole genome shotgun (WGS) entry which is preliminary data.</text>
</comment>
<evidence type="ECO:0000313" key="2">
    <source>
        <dbReference type="Proteomes" id="UP001419268"/>
    </source>
</evidence>
<dbReference type="PANTHER" id="PTHR43329">
    <property type="entry name" value="EPOXIDE HYDROLASE"/>
    <property type="match status" value="1"/>
</dbReference>